<dbReference type="RefSeq" id="WP_345271344.1">
    <property type="nucleotide sequence ID" value="NZ_BAABHB010000020.1"/>
</dbReference>
<name>A0ABP8L155_9BACT</name>
<sequence>MKDYYSILGVSRTATDQEIKQAYRKLATKFHPDKNDGDPFWEERFKDIQEAYSTLNDQAKRRQFDARYTNGHTTNGQSSNTHNNTGRSSNENPYVGPPIIKDFKYSSRIAVIGEKITLTWEVLYADKVEISNLGVVALKGSKDIVITKPVMEKYISIRLLATNTRTKQTAEKTVQLENKLYTDFEAKFKADNKQADSKNGSANTSNASANTKQTSTPVRTSSQRDLLFVAGIILLAVFFGVISGINKPSESTQSYDTTSAYSVATPNSENTLNVARTQHTLLTGVGLDTLTKAAAGVCTSDGLVNVTNKSSKTVILHLTWVVSDGRGGYRWKKWQDEWIWTFEPNGMGYLSDNRNAPLKAGGYRYYITNKNGRPLAGSAKAPFYSSTCDRVEGIYISD</sequence>
<keyword evidence="2" id="KW-1133">Transmembrane helix</keyword>
<dbReference type="InterPro" id="IPR018253">
    <property type="entry name" value="DnaJ_domain_CS"/>
</dbReference>
<protein>
    <recommendedName>
        <fullName evidence="3">J domain-containing protein</fullName>
    </recommendedName>
</protein>
<evidence type="ECO:0000313" key="4">
    <source>
        <dbReference type="EMBL" id="GAA4420266.1"/>
    </source>
</evidence>
<dbReference type="PRINTS" id="PR00625">
    <property type="entry name" value="JDOMAIN"/>
</dbReference>
<evidence type="ECO:0000259" key="3">
    <source>
        <dbReference type="PROSITE" id="PS50076"/>
    </source>
</evidence>
<evidence type="ECO:0000256" key="2">
    <source>
        <dbReference type="SAM" id="Phobius"/>
    </source>
</evidence>
<organism evidence="4 5">
    <name type="scientific">Nibrella viscosa</name>
    <dbReference type="NCBI Taxonomy" id="1084524"/>
    <lineage>
        <taxon>Bacteria</taxon>
        <taxon>Pseudomonadati</taxon>
        <taxon>Bacteroidota</taxon>
        <taxon>Cytophagia</taxon>
        <taxon>Cytophagales</taxon>
        <taxon>Spirosomataceae</taxon>
        <taxon>Nibrella</taxon>
    </lineage>
</organism>
<dbReference type="PANTHER" id="PTHR43948:SF10">
    <property type="entry name" value="MRJ, ISOFORM E"/>
    <property type="match status" value="1"/>
</dbReference>
<reference evidence="5" key="1">
    <citation type="journal article" date="2019" name="Int. J. Syst. Evol. Microbiol.">
        <title>The Global Catalogue of Microorganisms (GCM) 10K type strain sequencing project: providing services to taxonomists for standard genome sequencing and annotation.</title>
        <authorList>
            <consortium name="The Broad Institute Genomics Platform"/>
            <consortium name="The Broad Institute Genome Sequencing Center for Infectious Disease"/>
            <person name="Wu L."/>
            <person name="Ma J."/>
        </authorList>
    </citation>
    <scope>NUCLEOTIDE SEQUENCE [LARGE SCALE GENOMIC DNA]</scope>
    <source>
        <strain evidence="5">JCM 17925</strain>
    </source>
</reference>
<keyword evidence="2" id="KW-0472">Membrane</keyword>
<dbReference type="Pfam" id="PF00226">
    <property type="entry name" value="DnaJ"/>
    <property type="match status" value="1"/>
</dbReference>
<feature type="compositionally biased region" description="Polar residues" evidence="1">
    <location>
        <begin position="70"/>
        <end position="92"/>
    </location>
</feature>
<dbReference type="PROSITE" id="PS50076">
    <property type="entry name" value="DNAJ_2"/>
    <property type="match status" value="1"/>
</dbReference>
<feature type="region of interest" description="Disordered" evidence="1">
    <location>
        <begin position="68"/>
        <end position="93"/>
    </location>
</feature>
<dbReference type="SUPFAM" id="SSF46565">
    <property type="entry name" value="Chaperone J-domain"/>
    <property type="match status" value="1"/>
</dbReference>
<feature type="region of interest" description="Disordered" evidence="1">
    <location>
        <begin position="192"/>
        <end position="218"/>
    </location>
</feature>
<evidence type="ECO:0000256" key="1">
    <source>
        <dbReference type="SAM" id="MobiDB-lite"/>
    </source>
</evidence>
<dbReference type="InterPro" id="IPR036869">
    <property type="entry name" value="J_dom_sf"/>
</dbReference>
<dbReference type="EMBL" id="BAABHB010000020">
    <property type="protein sequence ID" value="GAA4420266.1"/>
    <property type="molecule type" value="Genomic_DNA"/>
</dbReference>
<dbReference type="Gene3D" id="1.10.287.110">
    <property type="entry name" value="DnaJ domain"/>
    <property type="match status" value="1"/>
</dbReference>
<dbReference type="SMART" id="SM00271">
    <property type="entry name" value="DnaJ"/>
    <property type="match status" value="1"/>
</dbReference>
<dbReference type="Proteomes" id="UP001500936">
    <property type="component" value="Unassembled WGS sequence"/>
</dbReference>
<keyword evidence="2" id="KW-0812">Transmembrane</keyword>
<dbReference type="InterPro" id="IPR001623">
    <property type="entry name" value="DnaJ_domain"/>
</dbReference>
<dbReference type="PANTHER" id="PTHR43948">
    <property type="entry name" value="DNAJ HOMOLOG SUBFAMILY B"/>
    <property type="match status" value="1"/>
</dbReference>
<proteinExistence type="predicted"/>
<feature type="domain" description="J" evidence="3">
    <location>
        <begin position="3"/>
        <end position="68"/>
    </location>
</feature>
<evidence type="ECO:0000313" key="5">
    <source>
        <dbReference type="Proteomes" id="UP001500936"/>
    </source>
</evidence>
<accession>A0ABP8L155</accession>
<comment type="caution">
    <text evidence="4">The sequence shown here is derived from an EMBL/GenBank/DDBJ whole genome shotgun (WGS) entry which is preliminary data.</text>
</comment>
<keyword evidence="5" id="KW-1185">Reference proteome</keyword>
<feature type="compositionally biased region" description="Low complexity" evidence="1">
    <location>
        <begin position="197"/>
        <end position="216"/>
    </location>
</feature>
<feature type="transmembrane region" description="Helical" evidence="2">
    <location>
        <begin position="226"/>
        <end position="245"/>
    </location>
</feature>
<gene>
    <name evidence="4" type="ORF">GCM10023187_55410</name>
</gene>
<dbReference type="PROSITE" id="PS00636">
    <property type="entry name" value="DNAJ_1"/>
    <property type="match status" value="1"/>
</dbReference>
<dbReference type="CDD" id="cd06257">
    <property type="entry name" value="DnaJ"/>
    <property type="match status" value="1"/>
</dbReference>